<dbReference type="PATRIC" id="fig|1254432.3.peg.2028"/>
<dbReference type="InterPro" id="IPR025510">
    <property type="entry name" value="DUF4397"/>
</dbReference>
<dbReference type="EMBL" id="CP003969">
    <property type="protein sequence ID" value="AGP34648.1"/>
    <property type="molecule type" value="Genomic_DNA"/>
</dbReference>
<accession>S4XVL3</accession>
<dbReference type="Proteomes" id="UP000014803">
    <property type="component" value="Chromosome"/>
</dbReference>
<dbReference type="KEGG" id="scu:SCE1572_09080"/>
<reference evidence="3 4" key="1">
    <citation type="journal article" date="2013" name="Sci. Rep.">
        <title>Extraordinary expansion of a Sorangium cellulosum genome from an alkaline milieu.</title>
        <authorList>
            <person name="Han K."/>
            <person name="Li Z.F."/>
            <person name="Peng R."/>
            <person name="Zhu L.P."/>
            <person name="Zhou T."/>
            <person name="Wang L.G."/>
            <person name="Li S.G."/>
            <person name="Zhang X.B."/>
            <person name="Hu W."/>
            <person name="Wu Z.H."/>
            <person name="Qin N."/>
            <person name="Li Y.Z."/>
        </authorList>
    </citation>
    <scope>NUCLEOTIDE SEQUENCE [LARGE SCALE GENOMIC DNA]</scope>
    <source>
        <strain evidence="3 4">So0157-2</strain>
    </source>
</reference>
<dbReference type="Pfam" id="PF14344">
    <property type="entry name" value="DUF4397"/>
    <property type="match status" value="2"/>
</dbReference>
<dbReference type="STRING" id="1254432.SCE1572_09080"/>
<evidence type="ECO:0000256" key="1">
    <source>
        <dbReference type="SAM" id="MobiDB-lite"/>
    </source>
</evidence>
<dbReference type="OrthoDB" id="5510721at2"/>
<gene>
    <name evidence="3" type="ORF">SCE1572_09080</name>
</gene>
<dbReference type="eggNOG" id="ENOG5031D21">
    <property type="taxonomic scope" value="Bacteria"/>
</dbReference>
<dbReference type="AlphaFoldDB" id="S4XVL3"/>
<evidence type="ECO:0000259" key="2">
    <source>
        <dbReference type="Pfam" id="PF14344"/>
    </source>
</evidence>
<feature type="compositionally biased region" description="Gly residues" evidence="1">
    <location>
        <begin position="9"/>
        <end position="28"/>
    </location>
</feature>
<evidence type="ECO:0000313" key="3">
    <source>
        <dbReference type="EMBL" id="AGP34648.1"/>
    </source>
</evidence>
<name>S4XVL3_SORCE</name>
<evidence type="ECO:0000313" key="4">
    <source>
        <dbReference type="Proteomes" id="UP000014803"/>
    </source>
</evidence>
<protein>
    <recommendedName>
        <fullName evidence="2">DUF4397 domain-containing protein</fullName>
    </recommendedName>
</protein>
<dbReference type="RefSeq" id="WP_020733800.1">
    <property type="nucleotide sequence ID" value="NC_021658.1"/>
</dbReference>
<organism evidence="3 4">
    <name type="scientific">Sorangium cellulosum So0157-2</name>
    <dbReference type="NCBI Taxonomy" id="1254432"/>
    <lineage>
        <taxon>Bacteria</taxon>
        <taxon>Pseudomonadati</taxon>
        <taxon>Myxococcota</taxon>
        <taxon>Polyangia</taxon>
        <taxon>Polyangiales</taxon>
        <taxon>Polyangiaceae</taxon>
        <taxon>Sorangium</taxon>
    </lineage>
</organism>
<sequence>MRSTRAMSGAGGAGGTGGTGGAGGTGGGDPEECGLPPDTDPEPKVRFINSLLPNRASTPVGIGDPPALRLYMNGAPVPDIEAVSSGMVAASVTRYASVTAGAITFSARSDDEGSGGAGDALTISADPMTVAAGTRYTIVAVGIPGTTDATTAPRLIIAEEKFTTPSCTEVALRFVNADSNIFNPKSFYIDRSTTTAAALDGFSASAPEGVLVPLSTRSITVTAPRNFGPTGQAPFSLPAASLVAGRSYFVIETGQPTRVLDDARAHGLLVVPAGDDSPAVFVKRDPLVYFFHASLPPTPSPLEVYSGTERIAINLRYAQAPTYTDLPPGESTLSLVAPGAGEGGSGDTVVVGAQRTGPLEPGAIYLGGLLGTTGETGEKALRLKLWKVQPDLPGTFTTPRVMVINASATAPSVDLGHWSVNTDGTRGDTFTPVLTDVAYASASASTGVEFAPPRVAGQQWVGVRPVGSADAIRSVSATVQTFWFTAVLLGDWGSSDPVSSAQIMFIRNFGTAPAASQFPLPSP</sequence>
<proteinExistence type="predicted"/>
<feature type="region of interest" description="Disordered" evidence="1">
    <location>
        <begin position="1"/>
        <end position="44"/>
    </location>
</feature>
<dbReference type="HOGENOM" id="CLU_474791_0_0_7"/>
<feature type="domain" description="DUF4397" evidence="2">
    <location>
        <begin position="65"/>
        <end position="179"/>
    </location>
</feature>
<feature type="domain" description="DUF4397" evidence="2">
    <location>
        <begin position="288"/>
        <end position="415"/>
    </location>
</feature>